<evidence type="ECO:0000313" key="1">
    <source>
        <dbReference type="EMBL" id="KAA5598234.1"/>
    </source>
</evidence>
<evidence type="ECO:0000313" key="2">
    <source>
        <dbReference type="Proteomes" id="UP000323886"/>
    </source>
</evidence>
<accession>A0A5M6HQT6</accession>
<sequence length="62" mass="6906">MTKKDLIEFRRAIKAVRAVHAASPEKARQFLAKQGVLDKRGQLTKKYAPAKARSLTRAKSAV</sequence>
<dbReference type="RefSeq" id="WP_150098308.1">
    <property type="nucleotide sequence ID" value="NZ_VWPL01000028.1"/>
</dbReference>
<reference evidence="1 2" key="1">
    <citation type="submission" date="2019-09" db="EMBL/GenBank/DDBJ databases">
        <title>Draft Whole-Genome sequence of Blastochloris sulfoviridis DSM 729.</title>
        <authorList>
            <person name="Meyer T.E."/>
            <person name="Kyndt J.A."/>
        </authorList>
    </citation>
    <scope>NUCLEOTIDE SEQUENCE [LARGE SCALE GENOMIC DNA]</scope>
    <source>
        <strain evidence="1 2">DSM 729</strain>
    </source>
</reference>
<keyword evidence="2" id="KW-1185">Reference proteome</keyword>
<protein>
    <submittedName>
        <fullName evidence="1">Uncharacterized protein</fullName>
    </submittedName>
</protein>
<organism evidence="1 2">
    <name type="scientific">Blastochloris sulfoviridis</name>
    <dbReference type="NCBI Taxonomy" id="50712"/>
    <lineage>
        <taxon>Bacteria</taxon>
        <taxon>Pseudomonadati</taxon>
        <taxon>Pseudomonadota</taxon>
        <taxon>Alphaproteobacteria</taxon>
        <taxon>Hyphomicrobiales</taxon>
        <taxon>Blastochloridaceae</taxon>
        <taxon>Blastochloris</taxon>
    </lineage>
</organism>
<dbReference type="AlphaFoldDB" id="A0A5M6HQT6"/>
<dbReference type="Proteomes" id="UP000323886">
    <property type="component" value="Unassembled WGS sequence"/>
</dbReference>
<proteinExistence type="predicted"/>
<name>A0A5M6HQT6_9HYPH</name>
<dbReference type="EMBL" id="VWPL01000028">
    <property type="protein sequence ID" value="KAA5598234.1"/>
    <property type="molecule type" value="Genomic_DNA"/>
</dbReference>
<comment type="caution">
    <text evidence="1">The sequence shown here is derived from an EMBL/GenBank/DDBJ whole genome shotgun (WGS) entry which is preliminary data.</text>
</comment>
<gene>
    <name evidence="1" type="ORF">F1193_13360</name>
</gene>